<protein>
    <submittedName>
        <fullName evidence="1">Uncharacterized protein</fullName>
    </submittedName>
</protein>
<dbReference type="RefSeq" id="YP_010104876.1">
    <property type="nucleotide sequence ID" value="NC_055822.1"/>
</dbReference>
<accession>A0A5Q2WIB5</accession>
<gene>
    <name evidence="1" type="primary">118</name>
    <name evidence="1" type="ORF">SEA_DAUBENSKI_123</name>
</gene>
<dbReference type="Proteomes" id="UP000375470">
    <property type="component" value="Segment"/>
</dbReference>
<dbReference type="GeneID" id="65122832"/>
<organism evidence="1 2">
    <name type="scientific">Streptomyces phage Daubenski</name>
    <dbReference type="NCBI Taxonomy" id="2653725"/>
    <lineage>
        <taxon>Viruses</taxon>
        <taxon>Duplodnaviria</taxon>
        <taxon>Heunggongvirae</taxon>
        <taxon>Uroviricota</taxon>
        <taxon>Caudoviricetes</taxon>
        <taxon>Stanwilliamsviridae</taxon>
        <taxon>Boydwoodruffvirinae</taxon>
        <taxon>Samistivirus</taxon>
        <taxon>Samistivirus daubenski</taxon>
    </lineage>
</organism>
<name>A0A5Q2WIB5_9CAUD</name>
<reference evidence="1 2" key="1">
    <citation type="submission" date="2019-09" db="EMBL/GenBank/DDBJ databases">
        <authorList>
            <person name="Cummings J.R."/>
            <person name="Eaglin Z.M."/>
            <person name="Kluemper A.J."/>
            <person name="Powell E.A."/>
            <person name="Stamm J."/>
            <person name="Thompson S.A."/>
            <person name="Tolsma S."/>
            <person name="Caruso S.M."/>
            <person name="Garlena R.A."/>
            <person name="Russell D.A."/>
            <person name="Pope W.H."/>
            <person name="Jacobs-Se D."/>
            <person name="Hatfull G.F."/>
        </authorList>
    </citation>
    <scope>NUCLEOTIDE SEQUENCE [LARGE SCALE GENOMIC DNA]</scope>
</reference>
<dbReference type="EMBL" id="MN444876">
    <property type="protein sequence ID" value="QGH76419.1"/>
    <property type="molecule type" value="Genomic_DNA"/>
</dbReference>
<proteinExistence type="predicted"/>
<sequence>MNTDEKIARIKELWKEYTYPDDTIHTLQDETPEGEFKPVWVETVEEGESRWMIHTLEVFEIEEGVYVGVRWERGKTEMQENLFEDNNVYRVDKEIVQRVDWSAKEAL</sequence>
<dbReference type="KEGG" id="vg:65122832"/>
<evidence type="ECO:0000313" key="2">
    <source>
        <dbReference type="Proteomes" id="UP000375470"/>
    </source>
</evidence>
<keyword evidence="2" id="KW-1185">Reference proteome</keyword>
<evidence type="ECO:0000313" key="1">
    <source>
        <dbReference type="EMBL" id="QGH76419.1"/>
    </source>
</evidence>